<dbReference type="Pfam" id="PF04840">
    <property type="entry name" value="Vps16_C"/>
    <property type="match status" value="1"/>
</dbReference>
<dbReference type="InParanoid" id="A0A409YE28"/>
<dbReference type="GO" id="GO:0005768">
    <property type="term" value="C:endosome"/>
    <property type="evidence" value="ECO:0007669"/>
    <property type="project" value="TreeGrafter"/>
</dbReference>
<dbReference type="InterPro" id="IPR038132">
    <property type="entry name" value="Vps16_C_sf"/>
</dbReference>
<evidence type="ECO:0000313" key="5">
    <source>
        <dbReference type="EMBL" id="PPR01245.1"/>
    </source>
</evidence>
<gene>
    <name evidence="5" type="ORF">CVT24_006009</name>
</gene>
<feature type="domain" description="Vps16 C-terminal" evidence="3">
    <location>
        <begin position="513"/>
        <end position="812"/>
    </location>
</feature>
<protein>
    <recommendedName>
        <fullName evidence="2">Probable vacuolar protein sorting-associated protein 16 homolog</fullName>
    </recommendedName>
</protein>
<reference evidence="5 6" key="1">
    <citation type="journal article" date="2018" name="Evol. Lett.">
        <title>Horizontal gene cluster transfer increased hallucinogenic mushroom diversity.</title>
        <authorList>
            <person name="Reynolds H.T."/>
            <person name="Vijayakumar V."/>
            <person name="Gluck-Thaler E."/>
            <person name="Korotkin H.B."/>
            <person name="Matheny P.B."/>
            <person name="Slot J.C."/>
        </authorList>
    </citation>
    <scope>NUCLEOTIDE SEQUENCE [LARGE SCALE GENOMIC DNA]</scope>
    <source>
        <strain evidence="5 6">2629</strain>
    </source>
</reference>
<evidence type="ECO:0000259" key="3">
    <source>
        <dbReference type="Pfam" id="PF04840"/>
    </source>
</evidence>
<evidence type="ECO:0000256" key="2">
    <source>
        <dbReference type="PIRNR" id="PIRNR007949"/>
    </source>
</evidence>
<dbReference type="InterPro" id="IPR016534">
    <property type="entry name" value="VPS16"/>
</dbReference>
<keyword evidence="6" id="KW-1185">Reference proteome</keyword>
<name>A0A409YE28_9AGAR</name>
<feature type="domain" description="Vps16 N-terminal" evidence="4">
    <location>
        <begin position="5"/>
        <end position="405"/>
    </location>
</feature>
<evidence type="ECO:0000259" key="4">
    <source>
        <dbReference type="Pfam" id="PF04841"/>
    </source>
</evidence>
<dbReference type="FunCoup" id="A0A409YE28">
    <property type="interactions" value="713"/>
</dbReference>
<dbReference type="PANTHER" id="PTHR12811:SF0">
    <property type="entry name" value="VACUOLAR PROTEIN SORTING-ASSOCIATED PROTEIN 16 HOMOLOG"/>
    <property type="match status" value="1"/>
</dbReference>
<dbReference type="AlphaFoldDB" id="A0A409YE28"/>
<dbReference type="EMBL" id="NHTK01001263">
    <property type="protein sequence ID" value="PPR01245.1"/>
    <property type="molecule type" value="Genomic_DNA"/>
</dbReference>
<dbReference type="GO" id="GO:0003779">
    <property type="term" value="F:actin binding"/>
    <property type="evidence" value="ECO:0007669"/>
    <property type="project" value="TreeGrafter"/>
</dbReference>
<dbReference type="Proteomes" id="UP000284842">
    <property type="component" value="Unassembled WGS sequence"/>
</dbReference>
<dbReference type="OrthoDB" id="1792at2759"/>
<organism evidence="5 6">
    <name type="scientific">Panaeolus cyanescens</name>
    <dbReference type="NCBI Taxonomy" id="181874"/>
    <lineage>
        <taxon>Eukaryota</taxon>
        <taxon>Fungi</taxon>
        <taxon>Dikarya</taxon>
        <taxon>Basidiomycota</taxon>
        <taxon>Agaricomycotina</taxon>
        <taxon>Agaricomycetes</taxon>
        <taxon>Agaricomycetidae</taxon>
        <taxon>Agaricales</taxon>
        <taxon>Agaricineae</taxon>
        <taxon>Galeropsidaceae</taxon>
        <taxon>Panaeolus</taxon>
    </lineage>
</organism>
<dbReference type="GO" id="GO:0030897">
    <property type="term" value="C:HOPS complex"/>
    <property type="evidence" value="ECO:0007669"/>
    <property type="project" value="TreeGrafter"/>
</dbReference>
<evidence type="ECO:0000313" key="6">
    <source>
        <dbReference type="Proteomes" id="UP000284842"/>
    </source>
</evidence>
<dbReference type="GO" id="GO:0042144">
    <property type="term" value="P:vacuole fusion, non-autophagic"/>
    <property type="evidence" value="ECO:0007669"/>
    <property type="project" value="TreeGrafter"/>
</dbReference>
<dbReference type="Pfam" id="PF04841">
    <property type="entry name" value="Vps16_N"/>
    <property type="match status" value="1"/>
</dbReference>
<dbReference type="GO" id="GO:0098588">
    <property type="term" value="C:bounding membrane of organelle"/>
    <property type="evidence" value="ECO:0007669"/>
    <property type="project" value="UniProtKB-ARBA"/>
</dbReference>
<dbReference type="GO" id="GO:0006886">
    <property type="term" value="P:intracellular protein transport"/>
    <property type="evidence" value="ECO:0007669"/>
    <property type="project" value="InterPro"/>
</dbReference>
<dbReference type="Gene3D" id="1.10.150.780">
    <property type="entry name" value="Vps16, C-terminal region"/>
    <property type="match status" value="1"/>
</dbReference>
<dbReference type="GO" id="GO:0016197">
    <property type="term" value="P:endosomal transport"/>
    <property type="evidence" value="ECO:0007669"/>
    <property type="project" value="TreeGrafter"/>
</dbReference>
<dbReference type="InterPro" id="IPR006925">
    <property type="entry name" value="Vps16_C"/>
</dbReference>
<dbReference type="STRING" id="181874.A0A409YE28"/>
<dbReference type="SUPFAM" id="SSF69322">
    <property type="entry name" value="Tricorn protease domain 2"/>
    <property type="match status" value="1"/>
</dbReference>
<comment type="similarity">
    <text evidence="1 2">Belongs to the VPS16 family.</text>
</comment>
<comment type="function">
    <text evidence="2">Essential for vacuolar protein sorting. Required for vacuole biogenesis, stability and to maintain vacuole morphology.</text>
</comment>
<dbReference type="FunFam" id="1.10.150.780:FF:000001">
    <property type="entry name" value="Vacuolar protein sorting-associated protein 16 homolog"/>
    <property type="match status" value="1"/>
</dbReference>
<keyword evidence="2" id="KW-0813">Transport</keyword>
<proteinExistence type="inferred from homology"/>
<accession>A0A409YE28</accession>
<dbReference type="PIRSF" id="PIRSF007949">
    <property type="entry name" value="VPS16"/>
    <property type="match status" value="1"/>
</dbReference>
<keyword evidence="2" id="KW-0653">Protein transport</keyword>
<dbReference type="InterPro" id="IPR006926">
    <property type="entry name" value="Vps16_N"/>
</dbReference>
<dbReference type="PANTHER" id="PTHR12811">
    <property type="entry name" value="VACUOLAR PROTEIN SORTING VPS16"/>
    <property type="match status" value="1"/>
</dbReference>
<comment type="caution">
    <text evidence="5">The sequence shown here is derived from an EMBL/GenBank/DDBJ whole genome shotgun (WGS) entry which is preliminary data.</text>
</comment>
<evidence type="ECO:0000256" key="1">
    <source>
        <dbReference type="ARBA" id="ARBA00009250"/>
    </source>
</evidence>
<sequence>MQDGNVFYRRQQCYSIPEKLPELDDYFVAGCKYGGPIALMRDHTKLLALGQGRPPAITRSQIQIYSPAGETLLILSWDQGRIIKFGWTFDERLVVLNEEGVYRLYNLQGDYQQHSLGTEASEVGVIDAKIHDNGLVALTSGFTLLEVKGWEGGRPMSLANPNLSEPPSSWAIIPPDLNISRHIEVLLSVDSTIHTVDNLESVDQRLSRGPFTHVSPSPNGKALALLTFNGTLWVVSADFQRSMAEFETSNVVGAIGQVRQVEWCGNDAILVTWDSLVALVGPFGDVLQYFYRGVPFAVTEPDGVRILSQETCDLIQKVPVSTLSIFKPGSTTPSAILYDAWESFSNKSPKADENIRSIRPELGKAVDECIEAAGHEWDVEWQRKLLNAAKFGRGFLDFHNPTDFVNMGQTLKVLNAVRYYEVGIPLTYSQYNYASPSRLITRLTSRNLHLLALRISNYLSLRPDPVLKHWACAKILRSRPTTTGTGKDAELTADDEICRMIVEKFEQLGGSDVSYAEIAKKAWEVGRAGLATKLLDHESKGSDQVPLLLEMKEDKLALVKAVDSGDSDLVYHVLLHLYKRLPLGTFFRLLEDGGQVLAPASKLLEVYAREQNREMLRDFYYSDDRRVESAVLSLEEASQTVDQSSKISAVKKAQTFFSEDKDRAFEAKVTDESVRLLTFQQQLEAEADHKVKFFGLSINETIRTCILNGLSKRADKIKSDFKVSDKRFWYLKLYALTESRDFEGLDAFSKSKRSPIGYEPFVRHLVEKGFPKEAVAYVAKCDSPKRADLYVECGEWRLAGKECKERNDKSKLE</sequence>